<accession>A0AAE0HVW9</accession>
<comment type="caution">
    <text evidence="2">The sequence shown here is derived from an EMBL/GenBank/DDBJ whole genome shotgun (WGS) entry which is preliminary data.</text>
</comment>
<reference evidence="2" key="2">
    <citation type="submission" date="2023-06" db="EMBL/GenBank/DDBJ databases">
        <authorList>
            <consortium name="Lawrence Berkeley National Laboratory"/>
            <person name="Haridas S."/>
            <person name="Hensen N."/>
            <person name="Bonometti L."/>
            <person name="Westerberg I."/>
            <person name="Brannstrom I.O."/>
            <person name="Guillou S."/>
            <person name="Cros-Aarteil S."/>
            <person name="Calhoun S."/>
            <person name="Kuo A."/>
            <person name="Mondo S."/>
            <person name="Pangilinan J."/>
            <person name="Riley R."/>
            <person name="Labutti K."/>
            <person name="Andreopoulos B."/>
            <person name="Lipzen A."/>
            <person name="Chen C."/>
            <person name="Yanf M."/>
            <person name="Daum C."/>
            <person name="Ng V."/>
            <person name="Clum A."/>
            <person name="Steindorff A."/>
            <person name="Ohm R."/>
            <person name="Martin F."/>
            <person name="Silar P."/>
            <person name="Natvig D."/>
            <person name="Lalanne C."/>
            <person name="Gautier V."/>
            <person name="Ament-Velasquez S.L."/>
            <person name="Kruys A."/>
            <person name="Hutchinson M.I."/>
            <person name="Powell A.J."/>
            <person name="Barry K."/>
            <person name="Miller A.N."/>
            <person name="Grigoriev I.V."/>
            <person name="Debuchy R."/>
            <person name="Gladieux P."/>
            <person name="Thoren M.H."/>
            <person name="Johannesson H."/>
        </authorList>
    </citation>
    <scope>NUCLEOTIDE SEQUENCE</scope>
    <source>
        <strain evidence="2">CBS 118394</strain>
    </source>
</reference>
<keyword evidence="3" id="KW-1185">Reference proteome</keyword>
<dbReference type="AlphaFoldDB" id="A0AAE0HVW9"/>
<evidence type="ECO:0000313" key="3">
    <source>
        <dbReference type="Proteomes" id="UP001283341"/>
    </source>
</evidence>
<evidence type="ECO:0000313" key="2">
    <source>
        <dbReference type="EMBL" id="KAK3312921.1"/>
    </source>
</evidence>
<gene>
    <name evidence="2" type="ORF">B0H66DRAFT_538009</name>
</gene>
<dbReference type="Proteomes" id="UP001283341">
    <property type="component" value="Unassembled WGS sequence"/>
</dbReference>
<dbReference type="EMBL" id="JAUEDM010000008">
    <property type="protein sequence ID" value="KAK3312921.1"/>
    <property type="molecule type" value="Genomic_DNA"/>
</dbReference>
<reference evidence="2" key="1">
    <citation type="journal article" date="2023" name="Mol. Phylogenet. Evol.">
        <title>Genome-scale phylogeny and comparative genomics of the fungal order Sordariales.</title>
        <authorList>
            <person name="Hensen N."/>
            <person name="Bonometti L."/>
            <person name="Westerberg I."/>
            <person name="Brannstrom I.O."/>
            <person name="Guillou S."/>
            <person name="Cros-Aarteil S."/>
            <person name="Calhoun S."/>
            <person name="Haridas S."/>
            <person name="Kuo A."/>
            <person name="Mondo S."/>
            <person name="Pangilinan J."/>
            <person name="Riley R."/>
            <person name="LaButti K."/>
            <person name="Andreopoulos B."/>
            <person name="Lipzen A."/>
            <person name="Chen C."/>
            <person name="Yan M."/>
            <person name="Daum C."/>
            <person name="Ng V."/>
            <person name="Clum A."/>
            <person name="Steindorff A."/>
            <person name="Ohm R.A."/>
            <person name="Martin F."/>
            <person name="Silar P."/>
            <person name="Natvig D.O."/>
            <person name="Lalanne C."/>
            <person name="Gautier V."/>
            <person name="Ament-Velasquez S.L."/>
            <person name="Kruys A."/>
            <person name="Hutchinson M.I."/>
            <person name="Powell A.J."/>
            <person name="Barry K."/>
            <person name="Miller A.N."/>
            <person name="Grigoriev I.V."/>
            <person name="Debuchy R."/>
            <person name="Gladieux P."/>
            <person name="Hiltunen Thoren M."/>
            <person name="Johannesson H."/>
        </authorList>
    </citation>
    <scope>NUCLEOTIDE SEQUENCE</scope>
    <source>
        <strain evidence="2">CBS 118394</strain>
    </source>
</reference>
<sequence length="212" mass="23744">MSVNTSKPDNKATCKALEKPDKMATFQDPEEGWHPITLDEYRAEGQASAVELAGLFQDLEPLIIPQGAVIKRAEEQMEQIRASSSTSRSRQGRFKNNIDFSSTKPQTHGALLSRLADQIMMLLAKYVVKEAAHTSISEIRKPAAELMARLTDIVNVMDAAMAVENVTSRMLMELVNMRRRIKDTNVMIDEVVRLHRLHEGTRSSHSVGDCRP</sequence>
<proteinExistence type="predicted"/>
<protein>
    <submittedName>
        <fullName evidence="2">Uncharacterized protein</fullName>
    </submittedName>
</protein>
<name>A0AAE0HVW9_9PEZI</name>
<organism evidence="2 3">
    <name type="scientific">Apodospora peruviana</name>
    <dbReference type="NCBI Taxonomy" id="516989"/>
    <lineage>
        <taxon>Eukaryota</taxon>
        <taxon>Fungi</taxon>
        <taxon>Dikarya</taxon>
        <taxon>Ascomycota</taxon>
        <taxon>Pezizomycotina</taxon>
        <taxon>Sordariomycetes</taxon>
        <taxon>Sordariomycetidae</taxon>
        <taxon>Sordariales</taxon>
        <taxon>Lasiosphaeriaceae</taxon>
        <taxon>Apodospora</taxon>
    </lineage>
</organism>
<feature type="region of interest" description="Disordered" evidence="1">
    <location>
        <begin position="80"/>
        <end position="100"/>
    </location>
</feature>
<evidence type="ECO:0000256" key="1">
    <source>
        <dbReference type="SAM" id="MobiDB-lite"/>
    </source>
</evidence>